<evidence type="ECO:0000256" key="7">
    <source>
        <dbReference type="RuleBase" id="RU004504"/>
    </source>
</evidence>
<dbReference type="GO" id="GO:0030170">
    <property type="term" value="F:pyridoxal phosphate binding"/>
    <property type="evidence" value="ECO:0007669"/>
    <property type="project" value="UniProtKB-UniRule"/>
</dbReference>
<evidence type="ECO:0000256" key="5">
    <source>
        <dbReference type="ARBA" id="ARBA00022898"/>
    </source>
</evidence>
<dbReference type="PANTHER" id="PTHR43586:SF8">
    <property type="entry name" value="CYSTEINE DESULFURASE 1, CHLOROPLASTIC"/>
    <property type="match status" value="1"/>
</dbReference>
<evidence type="ECO:0000313" key="11">
    <source>
        <dbReference type="Proteomes" id="UP000197025"/>
    </source>
</evidence>
<dbReference type="AlphaFoldDB" id="A0A212RCS0"/>
<evidence type="ECO:0000256" key="8">
    <source>
        <dbReference type="RuleBase" id="RU004506"/>
    </source>
</evidence>
<dbReference type="InterPro" id="IPR010970">
    <property type="entry name" value="Cys_dSase_SufS"/>
</dbReference>
<keyword evidence="10" id="KW-0456">Lyase</keyword>
<keyword evidence="5 8" id="KW-0663">Pyridoxal phosphate</keyword>
<evidence type="ECO:0000313" key="10">
    <source>
        <dbReference type="EMBL" id="SNB70010.1"/>
    </source>
</evidence>
<dbReference type="InterPro" id="IPR016454">
    <property type="entry name" value="Cysteine_dSase"/>
</dbReference>
<gene>
    <name evidence="10" type="ORF">SAMN02746019_00011270</name>
</gene>
<dbReference type="GO" id="GO:0006534">
    <property type="term" value="P:cysteine metabolic process"/>
    <property type="evidence" value="ECO:0007669"/>
    <property type="project" value="UniProtKB-UniRule"/>
</dbReference>
<dbReference type="InParanoid" id="A0A212RCS0"/>
<dbReference type="SUPFAM" id="SSF53383">
    <property type="entry name" value="PLP-dependent transferases"/>
    <property type="match status" value="1"/>
</dbReference>
<dbReference type="InterPro" id="IPR015422">
    <property type="entry name" value="PyrdxlP-dep_Trfase_small"/>
</dbReference>
<proteinExistence type="inferred from homology"/>
<reference evidence="11" key="1">
    <citation type="submission" date="2017-06" db="EMBL/GenBank/DDBJ databases">
        <authorList>
            <person name="Varghese N."/>
            <person name="Submissions S."/>
        </authorList>
    </citation>
    <scope>NUCLEOTIDE SEQUENCE [LARGE SCALE GENOMIC DNA]</scope>
    <source>
        <strain evidence="11">JAD2</strain>
    </source>
</reference>
<dbReference type="InterPro" id="IPR015421">
    <property type="entry name" value="PyrdxlP-dep_Trfase_major"/>
</dbReference>
<dbReference type="Proteomes" id="UP000197025">
    <property type="component" value="Unassembled WGS sequence"/>
</dbReference>
<dbReference type="EC" id="2.8.1.7" evidence="3 8"/>
<comment type="similarity">
    <text evidence="2 8">Belongs to the class-V pyridoxal-phosphate-dependent aminotransferase family. Csd subfamily.</text>
</comment>
<organism evidence="10 11">
    <name type="scientific">Thermoflexus hugenholtzii JAD2</name>
    <dbReference type="NCBI Taxonomy" id="877466"/>
    <lineage>
        <taxon>Bacteria</taxon>
        <taxon>Bacillati</taxon>
        <taxon>Chloroflexota</taxon>
        <taxon>Thermoflexia</taxon>
        <taxon>Thermoflexales</taxon>
        <taxon>Thermoflexaceae</taxon>
        <taxon>Thermoflexus</taxon>
    </lineage>
</organism>
<dbReference type="InterPro" id="IPR015424">
    <property type="entry name" value="PyrdxlP-dep_Trfase"/>
</dbReference>
<evidence type="ECO:0000256" key="1">
    <source>
        <dbReference type="ARBA" id="ARBA00001933"/>
    </source>
</evidence>
<dbReference type="Gene3D" id="3.40.640.10">
    <property type="entry name" value="Type I PLP-dependent aspartate aminotransferase-like (Major domain)"/>
    <property type="match status" value="1"/>
</dbReference>
<comment type="catalytic activity">
    <reaction evidence="6 8">
        <text>(sulfur carrier)-H + L-cysteine = (sulfur carrier)-SH + L-alanine</text>
        <dbReference type="Rhea" id="RHEA:43892"/>
        <dbReference type="Rhea" id="RHEA-COMP:14737"/>
        <dbReference type="Rhea" id="RHEA-COMP:14739"/>
        <dbReference type="ChEBI" id="CHEBI:29917"/>
        <dbReference type="ChEBI" id="CHEBI:35235"/>
        <dbReference type="ChEBI" id="CHEBI:57972"/>
        <dbReference type="ChEBI" id="CHEBI:64428"/>
        <dbReference type="EC" id="2.8.1.7"/>
    </reaction>
</comment>
<evidence type="ECO:0000256" key="2">
    <source>
        <dbReference type="ARBA" id="ARBA00010447"/>
    </source>
</evidence>
<dbReference type="GO" id="GO:0031071">
    <property type="term" value="F:cysteine desulfurase activity"/>
    <property type="evidence" value="ECO:0007669"/>
    <property type="project" value="UniProtKB-UniRule"/>
</dbReference>
<dbReference type="FunCoup" id="A0A212RCS0">
    <property type="interactions" value="406"/>
</dbReference>
<dbReference type="InterPro" id="IPR000192">
    <property type="entry name" value="Aminotrans_V_dom"/>
</dbReference>
<dbReference type="InterPro" id="IPR020578">
    <property type="entry name" value="Aminotrans_V_PyrdxlP_BS"/>
</dbReference>
<dbReference type="GO" id="GO:0016829">
    <property type="term" value="F:lyase activity"/>
    <property type="evidence" value="ECO:0007669"/>
    <property type="project" value="UniProtKB-KW"/>
</dbReference>
<dbReference type="CDD" id="cd06453">
    <property type="entry name" value="SufS_like"/>
    <property type="match status" value="1"/>
</dbReference>
<keyword evidence="4 8" id="KW-0808">Transferase</keyword>
<evidence type="ECO:0000256" key="6">
    <source>
        <dbReference type="ARBA" id="ARBA00050776"/>
    </source>
</evidence>
<evidence type="ECO:0000256" key="3">
    <source>
        <dbReference type="ARBA" id="ARBA00012239"/>
    </source>
</evidence>
<dbReference type="PIRSF" id="PIRSF005572">
    <property type="entry name" value="NifS"/>
    <property type="match status" value="1"/>
</dbReference>
<accession>A0A212RCS0</accession>
<feature type="domain" description="Aminotransferase class V" evidence="9">
    <location>
        <begin position="32"/>
        <end position="402"/>
    </location>
</feature>
<dbReference type="EMBL" id="FYEK01000044">
    <property type="protein sequence ID" value="SNB70010.1"/>
    <property type="molecule type" value="Genomic_DNA"/>
</dbReference>
<dbReference type="RefSeq" id="WP_088571793.1">
    <property type="nucleotide sequence ID" value="NZ_FYEK01000044.1"/>
</dbReference>
<dbReference type="Gene3D" id="3.90.1150.10">
    <property type="entry name" value="Aspartate Aminotransferase, domain 1"/>
    <property type="match status" value="1"/>
</dbReference>
<keyword evidence="11" id="KW-1185">Reference proteome</keyword>
<dbReference type="Pfam" id="PF00266">
    <property type="entry name" value="Aminotran_5"/>
    <property type="match status" value="1"/>
</dbReference>
<comment type="cofactor">
    <cofactor evidence="1 7">
        <name>pyridoxal 5'-phosphate</name>
        <dbReference type="ChEBI" id="CHEBI:597326"/>
    </cofactor>
</comment>
<dbReference type="PROSITE" id="PS00595">
    <property type="entry name" value="AA_TRANSFER_CLASS_5"/>
    <property type="match status" value="1"/>
</dbReference>
<evidence type="ECO:0000256" key="4">
    <source>
        <dbReference type="ARBA" id="ARBA00022679"/>
    </source>
</evidence>
<protein>
    <recommendedName>
        <fullName evidence="3 8">Cysteine desulfurase</fullName>
        <ecNumber evidence="3 8">2.8.1.7</ecNumber>
    </recommendedName>
</protein>
<dbReference type="PANTHER" id="PTHR43586">
    <property type="entry name" value="CYSTEINE DESULFURASE"/>
    <property type="match status" value="1"/>
</dbReference>
<name>A0A212RCS0_9CHLR</name>
<dbReference type="NCBIfam" id="TIGR01979">
    <property type="entry name" value="sufS"/>
    <property type="match status" value="1"/>
</dbReference>
<evidence type="ECO:0000259" key="9">
    <source>
        <dbReference type="Pfam" id="PF00266"/>
    </source>
</evidence>
<sequence>MGSVGLQAILDVERIRADFPILHQTVNGKPLVFLDSAASSQKPIPVIEAMNAYYRTTHANVHRGVYRLSEQATALYEEARRKIAAFIGAASPKEIIFTRNATEAINLVAYAWARPFLREGDEILLTEMEHHSNLVPWFLVAQEKGLRIRYIPIDEEGRLRLDLLDALITERTRLVAVTMMSNVLGTINPLRPIIEKAHAVGAVVLVDGAQGVPHLPVNVQELGCDFLAFSGHKMCGPTGIGVLWGRRELLEAMPPFLGGGDMIRRVTFEGAEWNELPYKFEAGTPAIAEAIGLGAAVDYLSQIGLEAIHRHEQALAAYAMERLSEIPGLRIVGPPPAERGGVVAFAMDRIHPHDIATILDREGICIRAGHHCAMPLHERLGLTATARASFYLYNTMEEVDRLAEGLEIVRRTFRRPA</sequence>
<comment type="function">
    <text evidence="8">Catalyzes the removal of elemental sulfur and selenium atoms from L-cysteine, L-cystine, L-selenocysteine, and L-selenocystine to produce L-alanine.</text>
</comment>